<gene>
    <name evidence="1" type="ORF">DSO57_1032032</name>
</gene>
<dbReference type="Proteomes" id="UP001165960">
    <property type="component" value="Unassembled WGS sequence"/>
</dbReference>
<organism evidence="1 2">
    <name type="scientific">Entomophthora muscae</name>
    <dbReference type="NCBI Taxonomy" id="34485"/>
    <lineage>
        <taxon>Eukaryota</taxon>
        <taxon>Fungi</taxon>
        <taxon>Fungi incertae sedis</taxon>
        <taxon>Zoopagomycota</taxon>
        <taxon>Entomophthoromycotina</taxon>
        <taxon>Entomophthoromycetes</taxon>
        <taxon>Entomophthorales</taxon>
        <taxon>Entomophthoraceae</taxon>
        <taxon>Entomophthora</taxon>
    </lineage>
</organism>
<reference evidence="1" key="1">
    <citation type="submission" date="2022-04" db="EMBL/GenBank/DDBJ databases">
        <title>Genome of the entomopathogenic fungus Entomophthora muscae.</title>
        <authorList>
            <person name="Elya C."/>
            <person name="Lovett B.R."/>
            <person name="Lee E."/>
            <person name="Macias A.M."/>
            <person name="Hajek A.E."/>
            <person name="De Bivort B.L."/>
            <person name="Kasson M.T."/>
            <person name="De Fine Licht H.H."/>
            <person name="Stajich J.E."/>
        </authorList>
    </citation>
    <scope>NUCLEOTIDE SEQUENCE</scope>
    <source>
        <strain evidence="1">Berkeley</strain>
    </source>
</reference>
<name>A0ACC2UMG9_9FUNG</name>
<evidence type="ECO:0000313" key="2">
    <source>
        <dbReference type="Proteomes" id="UP001165960"/>
    </source>
</evidence>
<dbReference type="EMBL" id="QTSX02000236">
    <property type="protein sequence ID" value="KAJ9087557.1"/>
    <property type="molecule type" value="Genomic_DNA"/>
</dbReference>
<accession>A0ACC2UMG9</accession>
<evidence type="ECO:0000313" key="1">
    <source>
        <dbReference type="EMBL" id="KAJ9087557.1"/>
    </source>
</evidence>
<comment type="caution">
    <text evidence="1">The sequence shown here is derived from an EMBL/GenBank/DDBJ whole genome shotgun (WGS) entry which is preliminary data.</text>
</comment>
<sequence>MLNLMLQRRTSNSLREKIEKCSSNCKMQVCKKRCELRYTFENDHSDMLTQGYSKCNAQDQYCKYKRFYEEVGLTADEIWQQYNANKVAKYCKEASSPDQCLAEALEVPEETVVDSIDCRESKCSDASSMLNIATCELECQCDLIEPLLQSNYSLIIQRHKTKAKNSYSFHHSTSLLHVSVILLLFNLLF</sequence>
<keyword evidence="2" id="KW-1185">Reference proteome</keyword>
<proteinExistence type="predicted"/>
<protein>
    <submittedName>
        <fullName evidence="1">Uncharacterized protein</fullName>
    </submittedName>
</protein>